<keyword evidence="2" id="KW-0472">Membrane</keyword>
<evidence type="ECO:0000256" key="1">
    <source>
        <dbReference type="SAM" id="MobiDB-lite"/>
    </source>
</evidence>
<comment type="caution">
    <text evidence="3">The sequence shown here is derived from an EMBL/GenBank/DDBJ whole genome shotgun (WGS) entry which is preliminary data.</text>
</comment>
<feature type="transmembrane region" description="Helical" evidence="2">
    <location>
        <begin position="85"/>
        <end position="109"/>
    </location>
</feature>
<keyword evidence="4" id="KW-1185">Reference proteome</keyword>
<feature type="transmembrane region" description="Helical" evidence="2">
    <location>
        <begin position="121"/>
        <end position="140"/>
    </location>
</feature>
<keyword evidence="2" id="KW-1133">Transmembrane helix</keyword>
<reference evidence="3 4" key="1">
    <citation type="submission" date="2023-08" db="EMBL/GenBank/DDBJ databases">
        <title>Functional and genomic diversity of the sorghum phyllosphere microbiome.</title>
        <authorList>
            <person name="Shade A."/>
        </authorList>
    </citation>
    <scope>NUCLEOTIDE SEQUENCE [LARGE SCALE GENOMIC DNA]</scope>
    <source>
        <strain evidence="3 4">SORGH_AS_0445</strain>
    </source>
</reference>
<organism evidence="3 4">
    <name type="scientific">Microbacterium foliorum</name>
    <dbReference type="NCBI Taxonomy" id="104336"/>
    <lineage>
        <taxon>Bacteria</taxon>
        <taxon>Bacillati</taxon>
        <taxon>Actinomycetota</taxon>
        <taxon>Actinomycetes</taxon>
        <taxon>Micrococcales</taxon>
        <taxon>Microbacteriaceae</taxon>
        <taxon>Microbacterium</taxon>
    </lineage>
</organism>
<keyword evidence="2" id="KW-0812">Transmembrane</keyword>
<protein>
    <recommendedName>
        <fullName evidence="5">Integral membrane protein</fullName>
    </recommendedName>
</protein>
<dbReference type="NCBIfam" id="NF038065">
    <property type="entry name" value="Pr6Pr"/>
    <property type="match status" value="1"/>
</dbReference>
<feature type="transmembrane region" description="Helical" evidence="2">
    <location>
        <begin position="220"/>
        <end position="240"/>
    </location>
</feature>
<name>A0ABU1HNL8_9MICO</name>
<gene>
    <name evidence="3" type="ORF">QE375_001182</name>
</gene>
<proteinExistence type="predicted"/>
<evidence type="ECO:0000256" key="2">
    <source>
        <dbReference type="SAM" id="Phobius"/>
    </source>
</evidence>
<feature type="region of interest" description="Disordered" evidence="1">
    <location>
        <begin position="246"/>
        <end position="273"/>
    </location>
</feature>
<dbReference type="EMBL" id="JAVIZQ010000001">
    <property type="protein sequence ID" value="MDR6141628.1"/>
    <property type="molecule type" value="Genomic_DNA"/>
</dbReference>
<accession>A0ABU1HNL8</accession>
<feature type="transmembrane region" description="Helical" evidence="2">
    <location>
        <begin position="180"/>
        <end position="200"/>
    </location>
</feature>
<evidence type="ECO:0008006" key="5">
    <source>
        <dbReference type="Google" id="ProtNLM"/>
    </source>
</evidence>
<dbReference type="Proteomes" id="UP001249291">
    <property type="component" value="Unassembled WGS sequence"/>
</dbReference>
<feature type="transmembrane region" description="Helical" evidence="2">
    <location>
        <begin position="146"/>
        <end position="168"/>
    </location>
</feature>
<feature type="transmembrane region" description="Helical" evidence="2">
    <location>
        <begin position="51"/>
        <end position="73"/>
    </location>
</feature>
<evidence type="ECO:0000313" key="3">
    <source>
        <dbReference type="EMBL" id="MDR6141628.1"/>
    </source>
</evidence>
<dbReference type="InterPro" id="IPR049713">
    <property type="entry name" value="Pr6Pr-like"/>
</dbReference>
<evidence type="ECO:0000313" key="4">
    <source>
        <dbReference type="Proteomes" id="UP001249291"/>
    </source>
</evidence>
<sequence>MDLGGDETHDASCDVVACCDSQMVRSASPNGLQESRSYPERMTSLPPASPGIGILRVLVGGVVVGILVFTYVIGIPRQGASLVDYFGYFTNLTSLLTAGVLIATGLLTIRRRSIPVPLTSARAVAVACMIVVGVVYNVLVPGTGSAPAWVSLALHTLFPVLLVFDWVLIGDRAPMPWRRLWLVLPYPVAWLGVVLLRGITDGWVPYGFLLPERGGMSLTLHVAGLMAALVASGSLVWTLSRVRGFGTPRRSKESDAHALAQPYRRASADATRP</sequence>